<accession>A0ABP7B3A2</accession>
<dbReference type="SUPFAM" id="SSF46894">
    <property type="entry name" value="C-terminal effector domain of the bipartite response regulators"/>
    <property type="match status" value="1"/>
</dbReference>
<gene>
    <name evidence="6" type="ORF">GCM10022224_007770</name>
</gene>
<dbReference type="Pfam" id="PF00196">
    <property type="entry name" value="GerE"/>
    <property type="match status" value="1"/>
</dbReference>
<dbReference type="PANTHER" id="PTHR44688">
    <property type="entry name" value="DNA-BINDING TRANSCRIPTIONAL ACTIVATOR DEVR_DOSR"/>
    <property type="match status" value="1"/>
</dbReference>
<protein>
    <recommendedName>
        <fullName evidence="5">HTH luxR-type domain-containing protein</fullName>
    </recommendedName>
</protein>
<dbReference type="InterPro" id="IPR016032">
    <property type="entry name" value="Sig_transdc_resp-reg_C-effctor"/>
</dbReference>
<feature type="compositionally biased region" description="Basic residues" evidence="4">
    <location>
        <begin position="1"/>
        <end position="15"/>
    </location>
</feature>
<dbReference type="Proteomes" id="UP001500902">
    <property type="component" value="Unassembled WGS sequence"/>
</dbReference>
<feature type="domain" description="HTH luxR-type" evidence="5">
    <location>
        <begin position="157"/>
        <end position="220"/>
    </location>
</feature>
<comment type="caution">
    <text evidence="6">The sequence shown here is derived from an EMBL/GenBank/DDBJ whole genome shotgun (WGS) entry which is preliminary data.</text>
</comment>
<keyword evidence="1" id="KW-0805">Transcription regulation</keyword>
<dbReference type="PRINTS" id="PR00038">
    <property type="entry name" value="HTHLUXR"/>
</dbReference>
<dbReference type="PANTHER" id="PTHR44688:SF16">
    <property type="entry name" value="DNA-BINDING TRANSCRIPTIONAL ACTIVATOR DEVR_DOSR"/>
    <property type="match status" value="1"/>
</dbReference>
<keyword evidence="7" id="KW-1185">Reference proteome</keyword>
<evidence type="ECO:0000256" key="2">
    <source>
        <dbReference type="ARBA" id="ARBA00023125"/>
    </source>
</evidence>
<dbReference type="CDD" id="cd06170">
    <property type="entry name" value="LuxR_C_like"/>
    <property type="match status" value="1"/>
</dbReference>
<dbReference type="InterPro" id="IPR000792">
    <property type="entry name" value="Tscrpt_reg_LuxR_C"/>
</dbReference>
<evidence type="ECO:0000256" key="3">
    <source>
        <dbReference type="ARBA" id="ARBA00023163"/>
    </source>
</evidence>
<evidence type="ECO:0000313" key="6">
    <source>
        <dbReference type="EMBL" id="GAA3647367.1"/>
    </source>
</evidence>
<proteinExistence type="predicted"/>
<evidence type="ECO:0000256" key="4">
    <source>
        <dbReference type="SAM" id="MobiDB-lite"/>
    </source>
</evidence>
<feature type="region of interest" description="Disordered" evidence="4">
    <location>
        <begin position="1"/>
        <end position="20"/>
    </location>
</feature>
<dbReference type="PROSITE" id="PS00622">
    <property type="entry name" value="HTH_LUXR_1"/>
    <property type="match status" value="1"/>
</dbReference>
<organism evidence="6 7">
    <name type="scientific">Nonomuraea antimicrobica</name>
    <dbReference type="NCBI Taxonomy" id="561173"/>
    <lineage>
        <taxon>Bacteria</taxon>
        <taxon>Bacillati</taxon>
        <taxon>Actinomycetota</taxon>
        <taxon>Actinomycetes</taxon>
        <taxon>Streptosporangiales</taxon>
        <taxon>Streptosporangiaceae</taxon>
        <taxon>Nonomuraea</taxon>
    </lineage>
</organism>
<dbReference type="Gene3D" id="1.10.10.10">
    <property type="entry name" value="Winged helix-like DNA-binding domain superfamily/Winged helix DNA-binding domain"/>
    <property type="match status" value="1"/>
</dbReference>
<sequence length="220" mass="24742">MAWHRVLRQRRRTARGRGPTGLCPWVRPHRHKAAARLGLPADGPLRRYETWAQASGLPWAQAVLRRCQALLEPDRERADELFRAAVRLHAGGGRPWESARTALVYGERLRRERSKKAARVHLRAALETFQRLDARPWAERARSELRAAGDTSLSLADTDALSALSPQELQIVRLAAAGRTNREIGTQLFLSPKTVGYHLYRAFPKLNVTSRAQLAGLDPT</sequence>
<dbReference type="SMART" id="SM00421">
    <property type="entry name" value="HTH_LUXR"/>
    <property type="match status" value="1"/>
</dbReference>
<dbReference type="EMBL" id="BAAAZP010000009">
    <property type="protein sequence ID" value="GAA3647367.1"/>
    <property type="molecule type" value="Genomic_DNA"/>
</dbReference>
<dbReference type="InterPro" id="IPR036388">
    <property type="entry name" value="WH-like_DNA-bd_sf"/>
</dbReference>
<evidence type="ECO:0000259" key="5">
    <source>
        <dbReference type="PROSITE" id="PS50043"/>
    </source>
</evidence>
<reference evidence="7" key="1">
    <citation type="journal article" date="2019" name="Int. J. Syst. Evol. Microbiol.">
        <title>The Global Catalogue of Microorganisms (GCM) 10K type strain sequencing project: providing services to taxonomists for standard genome sequencing and annotation.</title>
        <authorList>
            <consortium name="The Broad Institute Genomics Platform"/>
            <consortium name="The Broad Institute Genome Sequencing Center for Infectious Disease"/>
            <person name="Wu L."/>
            <person name="Ma J."/>
        </authorList>
    </citation>
    <scope>NUCLEOTIDE SEQUENCE [LARGE SCALE GENOMIC DNA]</scope>
    <source>
        <strain evidence="7">JCM 16904</strain>
    </source>
</reference>
<name>A0ABP7B3A2_9ACTN</name>
<evidence type="ECO:0000313" key="7">
    <source>
        <dbReference type="Proteomes" id="UP001500902"/>
    </source>
</evidence>
<keyword evidence="3" id="KW-0804">Transcription</keyword>
<dbReference type="PROSITE" id="PS50043">
    <property type="entry name" value="HTH_LUXR_2"/>
    <property type="match status" value="1"/>
</dbReference>
<keyword evidence="2" id="KW-0238">DNA-binding</keyword>
<evidence type="ECO:0000256" key="1">
    <source>
        <dbReference type="ARBA" id="ARBA00023015"/>
    </source>
</evidence>